<dbReference type="Gene3D" id="3.10.620.30">
    <property type="match status" value="1"/>
</dbReference>
<dbReference type="InterPro" id="IPR038765">
    <property type="entry name" value="Papain-like_cys_pep_sf"/>
</dbReference>
<comment type="caution">
    <text evidence="2">The sequence shown here is derived from an EMBL/GenBank/DDBJ whole genome shotgun (WGS) entry which is preliminary data.</text>
</comment>
<dbReference type="Pfam" id="PF08379">
    <property type="entry name" value="Bact_transglu_N"/>
    <property type="match status" value="1"/>
</dbReference>
<dbReference type="InterPro" id="IPR002931">
    <property type="entry name" value="Transglutaminase-like"/>
</dbReference>
<evidence type="ECO:0000313" key="3">
    <source>
        <dbReference type="Proteomes" id="UP000214610"/>
    </source>
</evidence>
<dbReference type="SUPFAM" id="SSF54001">
    <property type="entry name" value="Cysteine proteinases"/>
    <property type="match status" value="1"/>
</dbReference>
<dbReference type="AlphaFoldDB" id="A0A227KQZ0"/>
<dbReference type="Pfam" id="PF01841">
    <property type="entry name" value="Transglut_core"/>
    <property type="match status" value="1"/>
</dbReference>
<feature type="domain" description="Transglutaminase-like" evidence="1">
    <location>
        <begin position="154"/>
        <end position="212"/>
    </location>
</feature>
<proteinExistence type="predicted"/>
<dbReference type="GeneID" id="78363081"/>
<dbReference type="PANTHER" id="PTHR33490">
    <property type="entry name" value="BLR5614 PROTEIN-RELATED"/>
    <property type="match status" value="1"/>
</dbReference>
<dbReference type="EMBL" id="NHMP01000001">
    <property type="protein sequence ID" value="OXE50892.1"/>
    <property type="molecule type" value="Genomic_DNA"/>
</dbReference>
<dbReference type="Proteomes" id="UP000214610">
    <property type="component" value="Unassembled WGS sequence"/>
</dbReference>
<dbReference type="RefSeq" id="WP_066590792.1">
    <property type="nucleotide sequence ID" value="NZ_CAJTBZ010000038.1"/>
</dbReference>
<gene>
    <name evidence="2" type="ORF">ADH67_00900</name>
</gene>
<evidence type="ECO:0000313" key="2">
    <source>
        <dbReference type="EMBL" id="OXE50892.1"/>
    </source>
</evidence>
<sequence length="256" mass="28510">MKKFLYSLKTDLRFEEPVNNHTFLLRASPLAVPSQEPMRVSLSCSPACGLGIYKDAFGNLVHQGYLERGHDSFTFCSTGEVLIDVSKKDYSEPAPYYLFHTPLTRLEGVLAEYFLEFRTTGSADKVTDYWVSRISCDFRYQKGVTSTSTTASEAWKIGEGVCQDYSHILLSVLRAQGVPCRYVAGLLQGEGATHAWVEYFNGQYWVGVDPTHNAICNERYMKISQGIDFSSCSLEKGVFLGGGAQVMLTKSGLIEL</sequence>
<dbReference type="InterPro" id="IPR013589">
    <property type="entry name" value="Bac_transglu_N"/>
</dbReference>
<dbReference type="SMART" id="SM00460">
    <property type="entry name" value="TGc"/>
    <property type="match status" value="1"/>
</dbReference>
<keyword evidence="3" id="KW-1185">Reference proteome</keyword>
<dbReference type="PANTHER" id="PTHR33490:SF6">
    <property type="entry name" value="SLL1049 PROTEIN"/>
    <property type="match status" value="1"/>
</dbReference>
<evidence type="ECO:0000259" key="1">
    <source>
        <dbReference type="SMART" id="SM00460"/>
    </source>
</evidence>
<protein>
    <submittedName>
        <fullName evidence="2">Transglutaminase</fullName>
    </submittedName>
</protein>
<organism evidence="2 3">
    <name type="scientific">Turicimonas muris</name>
    <dbReference type="NCBI Taxonomy" id="1796652"/>
    <lineage>
        <taxon>Bacteria</taxon>
        <taxon>Pseudomonadati</taxon>
        <taxon>Pseudomonadota</taxon>
        <taxon>Betaproteobacteria</taxon>
        <taxon>Burkholderiales</taxon>
        <taxon>Sutterellaceae</taxon>
        <taxon>Turicimonas</taxon>
    </lineage>
</organism>
<name>A0A227KQZ0_9BURK</name>
<reference evidence="3" key="1">
    <citation type="submission" date="2017-05" db="EMBL/GenBank/DDBJ databases">
        <title>Improved OligoMM genomes.</title>
        <authorList>
            <person name="Garzetti D."/>
        </authorList>
    </citation>
    <scope>NUCLEOTIDE SEQUENCE [LARGE SCALE GENOMIC DNA]</scope>
    <source>
        <strain evidence="3">YL45</strain>
    </source>
</reference>
<accession>A0A227KQZ0</accession>